<evidence type="ECO:0000313" key="2">
    <source>
        <dbReference type="EMBL" id="MEM5499582.1"/>
    </source>
</evidence>
<protein>
    <submittedName>
        <fullName evidence="2">Alkaline phosphatase family protein</fullName>
    </submittedName>
</protein>
<dbReference type="EMBL" id="JBBMQS010000015">
    <property type="protein sequence ID" value="MEM5499582.1"/>
    <property type="molecule type" value="Genomic_DNA"/>
</dbReference>
<dbReference type="RefSeq" id="WP_342882671.1">
    <property type="nucleotide sequence ID" value="NZ_JBBMQS010000015.1"/>
</dbReference>
<keyword evidence="1" id="KW-0732">Signal</keyword>
<organism evidence="2 3">
    <name type="scientific">Paraglaciecola mesophila</name>
    <dbReference type="NCBI Taxonomy" id="197222"/>
    <lineage>
        <taxon>Bacteria</taxon>
        <taxon>Pseudomonadati</taxon>
        <taxon>Pseudomonadota</taxon>
        <taxon>Gammaproteobacteria</taxon>
        <taxon>Alteromonadales</taxon>
        <taxon>Alteromonadaceae</taxon>
        <taxon>Paraglaciecola</taxon>
    </lineage>
</organism>
<evidence type="ECO:0000256" key="1">
    <source>
        <dbReference type="SAM" id="SignalP"/>
    </source>
</evidence>
<comment type="caution">
    <text evidence="2">The sequence shown here is derived from an EMBL/GenBank/DDBJ whole genome shotgun (WGS) entry which is preliminary data.</text>
</comment>
<sequence>MLSITPAKSVMKIAFLCQALFMLTISAPVRAADNLLIISIDGLRWQEVFRGYDANVLAEPEFEKHQKSILHDLGAKTVEEKRHKLMPFLWRVMAKQGVMIGNRDNQSAMEVSNTWWFSYPGYNEILTGKADERVDSNKPVANPNVTILEWLNQQKNYQNNVAAFGSWDVFPAIINQERSKLPINAGFMPADWSGLTAKAKWLNALQKDIPSPWDNVRLDAFTVGFAQEYIQAKQPKVIYIALGETDDFAHDGDYPAYLRSAHQSDGFIERLWDTLQAMPNYRGNTNLLITVDHGRGNSIETWQHHASPKATRGYLSDLAKHKNGIEGSNQVWMAALGPDIQPAGEVSNNETYGLNQIAATTLILLGQNPDEYAKINGKPIGKALPILKPKQAHNETIKN</sequence>
<evidence type="ECO:0000313" key="3">
    <source>
        <dbReference type="Proteomes" id="UP001461163"/>
    </source>
</evidence>
<accession>A0ABU9T0B8</accession>
<dbReference type="SUPFAM" id="SSF53649">
    <property type="entry name" value="Alkaline phosphatase-like"/>
    <property type="match status" value="1"/>
</dbReference>
<dbReference type="Gene3D" id="3.40.720.10">
    <property type="entry name" value="Alkaline Phosphatase, subunit A"/>
    <property type="match status" value="1"/>
</dbReference>
<feature type="signal peptide" evidence="1">
    <location>
        <begin position="1"/>
        <end position="31"/>
    </location>
</feature>
<dbReference type="Pfam" id="PF01663">
    <property type="entry name" value="Phosphodiest"/>
    <property type="match status" value="1"/>
</dbReference>
<feature type="chain" id="PRO_5045177389" evidence="1">
    <location>
        <begin position="32"/>
        <end position="399"/>
    </location>
</feature>
<reference evidence="2 3" key="1">
    <citation type="submission" date="2024-03" db="EMBL/GenBank/DDBJ databases">
        <title>Community enrichment and isolation of bacterial strains for fucoidan degradation.</title>
        <authorList>
            <person name="Sichert A."/>
        </authorList>
    </citation>
    <scope>NUCLEOTIDE SEQUENCE [LARGE SCALE GENOMIC DNA]</scope>
    <source>
        <strain evidence="2 3">AS12</strain>
    </source>
</reference>
<name>A0ABU9T0B8_9ALTE</name>
<keyword evidence="3" id="KW-1185">Reference proteome</keyword>
<proteinExistence type="predicted"/>
<gene>
    <name evidence="2" type="ORF">WNY77_19380</name>
</gene>
<dbReference type="InterPro" id="IPR017850">
    <property type="entry name" value="Alkaline_phosphatase_core_sf"/>
</dbReference>
<dbReference type="InterPro" id="IPR002591">
    <property type="entry name" value="Phosphodiest/P_Trfase"/>
</dbReference>
<dbReference type="Proteomes" id="UP001461163">
    <property type="component" value="Unassembled WGS sequence"/>
</dbReference>